<dbReference type="EMBL" id="JARGYT010000010">
    <property type="protein sequence ID" value="MDZ5761928.1"/>
    <property type="molecule type" value="Genomic_DNA"/>
</dbReference>
<evidence type="ECO:0000313" key="3">
    <source>
        <dbReference type="Proteomes" id="UP001293791"/>
    </source>
</evidence>
<sequence>MARNLVKVLFAILTMSLVIFYVSIRLFVDTDKMKGQIASSIESQYKLGFECEKIELNILPIPHFTIQNPILKFDNEELLTNGRIKLDIDLVNLFYSKLSIVSIEFIDSSLNLLVAKRYLYAEKNIGPLDNKVIFSNINFIDLSAISIQNITLFSVNGRYNLLGSYRFQGEEYMLNFLSSNGLEDNLNIEIVGKNLSFKSRSHFIAQQDNKMKMEGQAELFFMGDEESRMIFKTSLKDGIFSIKENESNYLQIDTKEEKTDIFINASINSIKVPLKINSDISDLRDLIFSVLSSKKYKKFLQDNNIIFNLHAKKILLVDDGVFENVHINGDIFEGEICLDKLMFHHKDIELVSSFTTAINKIRPEINGTLYIKIPELNKLVKNSLSEEYSAKKFIAKSDFKITPYKTNFLSIKGFIDDAAFLGNISFEDTIYKPVVVHSNLRFSTLNLDSLNLNQTLSRFIAQLLAQRQNILDLNRYNFLRRPFFELHSYIRMDEMIFNKAKLNNFLINLDLEEGALLINDISFTSDSSSLIGSFHFKIDGLNPIVSSKFYFPKLDPKFLSQLIKVDYNTDIFDIIAYDGSLKLKIDDLTGYDAKSIYVDLITNNNLSKIQKIKADTSMGNIDAIGSLIYRASPDTIQINLAFGLIDAKIHELAKIFSSFPLNKIEGIVNMSGKVSLTGRDFSQFINTAICEAQFISGNIKWNGLDLLSVIKLVEYGNFDGLYSRIDNAFNSGITVFNDVRGKALLSDQILTLENVSIRTDRVAGAISTGYDLKRNLIRSNARFSFIPIGYNIPITIGVQSSGNVSGALVSKLDLSNLDAFIKSSGYSKKS</sequence>
<keyword evidence="1" id="KW-0472">Membrane</keyword>
<accession>A0ABU5L726</accession>
<organism evidence="2 3">
    <name type="scientific">Candidatus Cyrtobacter comes</name>
    <dbReference type="NCBI Taxonomy" id="675776"/>
    <lineage>
        <taxon>Bacteria</taxon>
        <taxon>Pseudomonadati</taxon>
        <taxon>Pseudomonadota</taxon>
        <taxon>Alphaproteobacteria</taxon>
        <taxon>Rickettsiales</taxon>
        <taxon>Candidatus Midichloriaceae</taxon>
        <taxon>Candidatus Cyrtobacter</taxon>
    </lineage>
</organism>
<evidence type="ECO:0000256" key="1">
    <source>
        <dbReference type="SAM" id="Phobius"/>
    </source>
</evidence>
<evidence type="ECO:0000313" key="2">
    <source>
        <dbReference type="EMBL" id="MDZ5761928.1"/>
    </source>
</evidence>
<proteinExistence type="predicted"/>
<keyword evidence="1" id="KW-1133">Transmembrane helix</keyword>
<feature type="transmembrane region" description="Helical" evidence="1">
    <location>
        <begin position="6"/>
        <end position="28"/>
    </location>
</feature>
<protein>
    <recommendedName>
        <fullName evidence="4">AsmA-like C-terminal domain-containing protein</fullName>
    </recommendedName>
</protein>
<reference evidence="2 3" key="1">
    <citation type="submission" date="2023-02" db="EMBL/GenBank/DDBJ databases">
        <title>Host association and intracellularity evolved multiple times independently in the Rickettsiales.</title>
        <authorList>
            <person name="Castelli M."/>
            <person name="Nardi T."/>
            <person name="Gammuto L."/>
            <person name="Bellinzona G."/>
            <person name="Sabaneyeva E."/>
            <person name="Potekhin A."/>
            <person name="Serra V."/>
            <person name="Petroni G."/>
            <person name="Sassera D."/>
        </authorList>
    </citation>
    <scope>NUCLEOTIDE SEQUENCE [LARGE SCALE GENOMIC DNA]</scope>
    <source>
        <strain evidence="2 3">BOD18</strain>
    </source>
</reference>
<gene>
    <name evidence="2" type="ORF">Cyrtocomes_00290</name>
</gene>
<comment type="caution">
    <text evidence="2">The sequence shown here is derived from an EMBL/GenBank/DDBJ whole genome shotgun (WGS) entry which is preliminary data.</text>
</comment>
<name>A0ABU5L726_9RICK</name>
<dbReference type="Proteomes" id="UP001293791">
    <property type="component" value="Unassembled WGS sequence"/>
</dbReference>
<keyword evidence="3" id="KW-1185">Reference proteome</keyword>
<keyword evidence="1" id="KW-0812">Transmembrane</keyword>
<evidence type="ECO:0008006" key="4">
    <source>
        <dbReference type="Google" id="ProtNLM"/>
    </source>
</evidence>